<protein>
    <submittedName>
        <fullName evidence="1">Uncharacterized protein</fullName>
    </submittedName>
</protein>
<organism evidence="1 2">
    <name type="scientific">Eretmocerus hayati</name>
    <dbReference type="NCBI Taxonomy" id="131215"/>
    <lineage>
        <taxon>Eukaryota</taxon>
        <taxon>Metazoa</taxon>
        <taxon>Ecdysozoa</taxon>
        <taxon>Arthropoda</taxon>
        <taxon>Hexapoda</taxon>
        <taxon>Insecta</taxon>
        <taxon>Pterygota</taxon>
        <taxon>Neoptera</taxon>
        <taxon>Endopterygota</taxon>
        <taxon>Hymenoptera</taxon>
        <taxon>Apocrita</taxon>
        <taxon>Proctotrupomorpha</taxon>
        <taxon>Chalcidoidea</taxon>
        <taxon>Aphelinidae</taxon>
        <taxon>Aphelininae</taxon>
        <taxon>Eretmocerus</taxon>
    </lineage>
</organism>
<evidence type="ECO:0000313" key="1">
    <source>
        <dbReference type="EMBL" id="KAJ8667782.1"/>
    </source>
</evidence>
<keyword evidence="2" id="KW-1185">Reference proteome</keyword>
<dbReference type="Proteomes" id="UP001239111">
    <property type="component" value="Chromosome 4"/>
</dbReference>
<sequence>MAWRIFFEAATATRSQAHPERRRGAGLGSRVRRLVLTRIDILSQGDEDVALRVQTSLEGTIDPGTNQSHCVIRKLIPSSEIYTMKDETSSGNKRKNTCESKLVDLCSNDDEITLQTNNDHLSVSDICGYFGVRVRGLSYQDVHQNSNGQHPLRRNIFINTRNKDFVQVPEGVTKFKVLFTDGEPKRKQPSDRKKPKEDRKSTATSIVRKYSDKKYKDESKDEKEEYVQFKVGVKFRLRDNEKFVAVQKNISGKPTLCLDRSVDYTYDELVNLLMTNCTNTITKIMTDGSTMGIGSFTTYYPSFLTHEKHPKPVSFWKFHDDEQSGLKKMNNFSTIYLYATANEELKCDLTANDTLEKKDEDPETDTGVKKTERQTLKRTSQVLQSDSDEPQLKIPKNESEDKKTRKDAMRAVIRHQENSSKPTISRTAVSQDDDHSKKFQIDPKKQKKMTTCMLTALKNTKQFGAEAPILSKPASKPKILQIEMRRPNSIVDQEVIALPVETSTPQVSPLATESKPIKEEITTYYLDDDDDEIIVLTDSSSDEENSLPGSTVTNEASHPPTTITLQFCAGNGKELTVTTREPLGSSDGVRTAEKYNVTARNIEVEDFTFELNKDKEPVSVGRGSNGEVFLGQFQGDLVAIKEIGLYNYDKKIQILREIAINDRVRGSYFPNLLAFNFDEDAMVARLLSEFVKGCQLREALFDTTSRHPKLDSLEKQLGVAKQLSSSVEYLHSNNPPIIHGDLKPENITLTPDLRIKIHDFGSSRFDGLPTQLRVSQCHLPNTYIYLSPDILVDGLDINEKSDVWAACCIILEIFIGKRAWMDEVNPSEEAMRDLLLTQKKPDLSGVRSELIPILDKGFEWNREDRYSAQELNKHLQDISWKESS</sequence>
<dbReference type="EMBL" id="CM056744">
    <property type="protein sequence ID" value="KAJ8667782.1"/>
    <property type="molecule type" value="Genomic_DNA"/>
</dbReference>
<proteinExistence type="predicted"/>
<name>A0ACC2NBQ2_9HYME</name>
<evidence type="ECO:0000313" key="2">
    <source>
        <dbReference type="Proteomes" id="UP001239111"/>
    </source>
</evidence>
<gene>
    <name evidence="1" type="ORF">QAD02_009445</name>
</gene>
<accession>A0ACC2NBQ2</accession>
<comment type="caution">
    <text evidence="1">The sequence shown here is derived from an EMBL/GenBank/DDBJ whole genome shotgun (WGS) entry which is preliminary data.</text>
</comment>
<reference evidence="1" key="1">
    <citation type="submission" date="2023-04" db="EMBL/GenBank/DDBJ databases">
        <title>A chromosome-level genome assembly of the parasitoid wasp Eretmocerus hayati.</title>
        <authorList>
            <person name="Zhong Y."/>
            <person name="Liu S."/>
            <person name="Liu Y."/>
        </authorList>
    </citation>
    <scope>NUCLEOTIDE SEQUENCE</scope>
    <source>
        <strain evidence="1">ZJU_SS_LIU_2023</strain>
    </source>
</reference>